<dbReference type="InterPro" id="IPR018076">
    <property type="entry name" value="T2SS_GspF_dom"/>
</dbReference>
<proteinExistence type="inferred from homology"/>
<comment type="similarity">
    <text evidence="2">Belongs to the GSP F family.</text>
</comment>
<reference evidence="10" key="1">
    <citation type="submission" date="2020-10" db="EMBL/GenBank/DDBJ databases">
        <authorList>
            <person name="Gilroy R."/>
        </authorList>
    </citation>
    <scope>NUCLEOTIDE SEQUENCE</scope>
    <source>
        <strain evidence="10">CHK160-1198</strain>
    </source>
</reference>
<gene>
    <name evidence="10" type="ORF">IAB06_04955</name>
</gene>
<name>A0A9D1MPK8_9FIRM</name>
<evidence type="ECO:0000256" key="1">
    <source>
        <dbReference type="ARBA" id="ARBA00004429"/>
    </source>
</evidence>
<keyword evidence="4" id="KW-0997">Cell inner membrane</keyword>
<organism evidence="10 11">
    <name type="scientific">Candidatus Avacidaminococcus intestinavium</name>
    <dbReference type="NCBI Taxonomy" id="2840684"/>
    <lineage>
        <taxon>Bacteria</taxon>
        <taxon>Bacillati</taxon>
        <taxon>Bacillota</taxon>
        <taxon>Negativicutes</taxon>
        <taxon>Acidaminococcales</taxon>
        <taxon>Acidaminococcaceae</taxon>
        <taxon>Acidaminococcaceae incertae sedis</taxon>
        <taxon>Candidatus Avacidaminococcus</taxon>
    </lineage>
</organism>
<evidence type="ECO:0000259" key="9">
    <source>
        <dbReference type="Pfam" id="PF00482"/>
    </source>
</evidence>
<feature type="transmembrane region" description="Helical" evidence="8">
    <location>
        <begin position="85"/>
        <end position="103"/>
    </location>
</feature>
<dbReference type="Proteomes" id="UP000824099">
    <property type="component" value="Unassembled WGS sequence"/>
</dbReference>
<dbReference type="FunFam" id="1.20.81.30:FF:000001">
    <property type="entry name" value="Type II secretion system protein F"/>
    <property type="match status" value="1"/>
</dbReference>
<feature type="domain" description="Type II secretion system protein GspF" evidence="9">
    <location>
        <begin position="1"/>
        <end position="54"/>
    </location>
</feature>
<dbReference type="GO" id="GO:0015628">
    <property type="term" value="P:protein secretion by the type II secretion system"/>
    <property type="evidence" value="ECO:0007669"/>
    <property type="project" value="TreeGrafter"/>
</dbReference>
<dbReference type="GO" id="GO:0005886">
    <property type="term" value="C:plasma membrane"/>
    <property type="evidence" value="ECO:0007669"/>
    <property type="project" value="UniProtKB-SubCell"/>
</dbReference>
<dbReference type="PANTHER" id="PTHR30012:SF0">
    <property type="entry name" value="TYPE II SECRETION SYSTEM PROTEIN F-RELATED"/>
    <property type="match status" value="1"/>
</dbReference>
<evidence type="ECO:0000256" key="6">
    <source>
        <dbReference type="ARBA" id="ARBA00022989"/>
    </source>
</evidence>
<evidence type="ECO:0000256" key="3">
    <source>
        <dbReference type="ARBA" id="ARBA00022475"/>
    </source>
</evidence>
<protein>
    <submittedName>
        <fullName evidence="10">Type II secretion system F family protein</fullName>
    </submittedName>
</protein>
<dbReference type="EMBL" id="DVNI01000077">
    <property type="protein sequence ID" value="HIU64363.1"/>
    <property type="molecule type" value="Genomic_DNA"/>
</dbReference>
<evidence type="ECO:0000256" key="5">
    <source>
        <dbReference type="ARBA" id="ARBA00022692"/>
    </source>
</evidence>
<keyword evidence="3" id="KW-1003">Cell membrane</keyword>
<reference evidence="10" key="2">
    <citation type="journal article" date="2021" name="PeerJ">
        <title>Extensive microbial diversity within the chicken gut microbiome revealed by metagenomics and culture.</title>
        <authorList>
            <person name="Gilroy R."/>
            <person name="Ravi A."/>
            <person name="Getino M."/>
            <person name="Pursley I."/>
            <person name="Horton D.L."/>
            <person name="Alikhan N.F."/>
            <person name="Baker D."/>
            <person name="Gharbi K."/>
            <person name="Hall N."/>
            <person name="Watson M."/>
            <person name="Adriaenssens E.M."/>
            <person name="Foster-Nyarko E."/>
            <person name="Jarju S."/>
            <person name="Secka A."/>
            <person name="Antonio M."/>
            <person name="Oren A."/>
            <person name="Chaudhuri R.R."/>
            <person name="La Ragione R."/>
            <person name="Hildebrand F."/>
            <person name="Pallen M.J."/>
        </authorList>
    </citation>
    <scope>NUCLEOTIDE SEQUENCE</scope>
    <source>
        <strain evidence="10">CHK160-1198</strain>
    </source>
</reference>
<feature type="non-terminal residue" evidence="10">
    <location>
        <position position="1"/>
    </location>
</feature>
<dbReference type="PANTHER" id="PTHR30012">
    <property type="entry name" value="GENERAL SECRETION PATHWAY PROTEIN"/>
    <property type="match status" value="1"/>
</dbReference>
<dbReference type="Pfam" id="PF00482">
    <property type="entry name" value="T2SSF"/>
    <property type="match status" value="2"/>
</dbReference>
<dbReference type="InterPro" id="IPR003004">
    <property type="entry name" value="GspF/PilC"/>
</dbReference>
<evidence type="ECO:0000313" key="11">
    <source>
        <dbReference type="Proteomes" id="UP000824099"/>
    </source>
</evidence>
<evidence type="ECO:0000256" key="2">
    <source>
        <dbReference type="ARBA" id="ARBA00005745"/>
    </source>
</evidence>
<feature type="transmembrane region" description="Helical" evidence="8">
    <location>
        <begin position="32"/>
        <end position="60"/>
    </location>
</feature>
<keyword evidence="7 8" id="KW-0472">Membrane</keyword>
<evidence type="ECO:0000256" key="4">
    <source>
        <dbReference type="ARBA" id="ARBA00022519"/>
    </source>
</evidence>
<evidence type="ECO:0000256" key="7">
    <source>
        <dbReference type="ARBA" id="ARBA00023136"/>
    </source>
</evidence>
<dbReference type="InterPro" id="IPR042094">
    <property type="entry name" value="T2SS_GspF_sf"/>
</dbReference>
<comment type="subcellular location">
    <subcellularLocation>
        <location evidence="1">Cell inner membrane</location>
        <topology evidence="1">Multi-pass membrane protein</topology>
    </subcellularLocation>
</comment>
<evidence type="ECO:0000256" key="8">
    <source>
        <dbReference type="SAM" id="Phobius"/>
    </source>
</evidence>
<dbReference type="Gene3D" id="1.20.81.30">
    <property type="entry name" value="Type II secretion system (T2SS), domain F"/>
    <property type="match status" value="2"/>
</dbReference>
<comment type="caution">
    <text evidence="10">The sequence shown here is derived from an EMBL/GenBank/DDBJ whole genome shotgun (WGS) entry which is preliminary data.</text>
</comment>
<sequence length="267" mass="29445">ETGGMIESVLYRLAEQYEKDYRLNAKLKSAMIYPAVVIGVAVISVAIILTFVMPTFVGLFKSLNVELPLPTKIVMALSDFLVNDWWILVVVLLAIFLAHQAAAKKIEFRLWRDKFYLSIPVLGELYNKVIIARFASTFASLSRSGVPILSALTIVSKATGSILAEEAFKAARVNVQRGRSLSVPMEESKLFPPLVVNMVAIGEETGSLEHMLDKISEFYTAEVDDMTSRLQSLLDPFLIVILGVLVGFIAVAMLLPMFDIITKVGSV</sequence>
<keyword evidence="6 8" id="KW-1133">Transmembrane helix</keyword>
<keyword evidence="5 8" id="KW-0812">Transmembrane</keyword>
<feature type="transmembrane region" description="Helical" evidence="8">
    <location>
        <begin position="237"/>
        <end position="258"/>
    </location>
</feature>
<dbReference type="PRINTS" id="PR00812">
    <property type="entry name" value="BCTERIALGSPF"/>
</dbReference>
<dbReference type="AlphaFoldDB" id="A0A9D1MPK8"/>
<evidence type="ECO:0000313" key="10">
    <source>
        <dbReference type="EMBL" id="HIU64363.1"/>
    </source>
</evidence>
<feature type="domain" description="Type II secretion system protein GspF" evidence="9">
    <location>
        <begin position="134"/>
        <end position="256"/>
    </location>
</feature>
<accession>A0A9D1MPK8</accession>